<evidence type="ECO:0000256" key="2">
    <source>
        <dbReference type="ARBA" id="ARBA00022112"/>
    </source>
</evidence>
<dbReference type="FunFam" id="3.40.1390.30:FF:000001">
    <property type="entry name" value="GTP cyclohydrolase 1 type 2"/>
    <property type="match status" value="1"/>
</dbReference>
<reference evidence="6 7" key="1">
    <citation type="submission" date="2016-09" db="EMBL/GenBank/DDBJ databases">
        <title>Draft genome sequence for the type strain of Vulcanibacillus modesticaldus BR, a strictly anaerobic, moderately thermophilic, and nitrate-reducing bacterium from deep sea-hydrothermal vents of the Mid-Atlantic Ridge.</title>
        <authorList>
            <person name="Abin C.A."/>
            <person name="Hollibaugh J.T."/>
        </authorList>
    </citation>
    <scope>NUCLEOTIDE SEQUENCE [LARGE SCALE GENOMIC DNA]</scope>
    <source>
        <strain evidence="6 7">BR</strain>
    </source>
</reference>
<sequence>MFGKGQNIIQILEQFAPKTLAYPEDKIGLQIGTLNKKIKRVMLTLDVLEDVVDEAIEKEVDLIISHHAIIYKPIKSLRTDLPTGRLYEKIIKNNIAVYVAHTNLDVTKNGVNDVLAQKIGIINPEVLEPSHIQKLKKIVVFVPESHQQQIIDALSNNGAGWIGNYSHCTFNVSGIGTFMPHEGTNPYIGEQGKLEKVKEVRVETIVPEINLTQAIQAMLKAHPYEEVAYDIYPLDLQSKKEGIGRIGKLEDTMSLKEYAEFVKKQLQVDGIRIIGDLNKKIRKVAVVGGDGNSFVSKAAFRGADVLVTGDIYYHVAHEALAQGLSIIDAGHYIEKHVLGGLEEYLTKEFLDRGLKTEVIISEVDTNPFQFL</sequence>
<evidence type="ECO:0000313" key="7">
    <source>
        <dbReference type="Proteomes" id="UP000243739"/>
    </source>
</evidence>
<feature type="binding site" evidence="5">
    <location>
        <position position="331"/>
    </location>
    <ligand>
        <name>a divalent metal cation</name>
        <dbReference type="ChEBI" id="CHEBI:60240"/>
        <label>1</label>
    </ligand>
</feature>
<evidence type="ECO:0000256" key="4">
    <source>
        <dbReference type="PIRNR" id="PIRNR037489"/>
    </source>
</evidence>
<dbReference type="OrthoDB" id="9792792at2"/>
<dbReference type="RefSeq" id="WP_069656396.1">
    <property type="nucleotide sequence ID" value="NZ_MIJF01000014.1"/>
</dbReference>
<dbReference type="InterPro" id="IPR017221">
    <property type="entry name" value="DUF34/NIF3_bac"/>
</dbReference>
<dbReference type="PIRSF" id="PIRSF037489">
    <property type="entry name" value="UCP037489_NIF3_YqfO"/>
    <property type="match status" value="1"/>
</dbReference>
<name>A0A1D2YVJ5_9BACI</name>
<dbReference type="Proteomes" id="UP000243739">
    <property type="component" value="Unassembled WGS sequence"/>
</dbReference>
<dbReference type="PANTHER" id="PTHR13799:SF14">
    <property type="entry name" value="GTP CYCLOHYDROLASE 1 TYPE 2 HOMOLOG"/>
    <property type="match status" value="1"/>
</dbReference>
<comment type="similarity">
    <text evidence="1 4">Belongs to the GTP cyclohydrolase I type 2/NIF3 family.</text>
</comment>
<dbReference type="InterPro" id="IPR036069">
    <property type="entry name" value="DUF34/NIF3_sf"/>
</dbReference>
<evidence type="ECO:0000256" key="5">
    <source>
        <dbReference type="PIRSR" id="PIRSR602678-1"/>
    </source>
</evidence>
<dbReference type="Gene3D" id="3.40.1390.30">
    <property type="entry name" value="NIF3 (NGG1p interacting factor 3)-like"/>
    <property type="match status" value="1"/>
</dbReference>
<dbReference type="AlphaFoldDB" id="A0A1D2YVJ5"/>
<dbReference type="STRING" id="337097.BHF71_07545"/>
<dbReference type="FunFam" id="3.30.70.120:FF:000006">
    <property type="entry name" value="GTP cyclohydrolase 1 type 2 homolog"/>
    <property type="match status" value="1"/>
</dbReference>
<evidence type="ECO:0000256" key="3">
    <source>
        <dbReference type="ARBA" id="ARBA00022723"/>
    </source>
</evidence>
<feature type="binding site" evidence="5">
    <location>
        <position position="334"/>
    </location>
    <ligand>
        <name>a divalent metal cation</name>
        <dbReference type="ChEBI" id="CHEBI:60240"/>
        <label>1</label>
    </ligand>
</feature>
<dbReference type="GO" id="GO:0005737">
    <property type="term" value="C:cytoplasm"/>
    <property type="evidence" value="ECO:0007669"/>
    <property type="project" value="TreeGrafter"/>
</dbReference>
<dbReference type="PANTHER" id="PTHR13799">
    <property type="entry name" value="NGG1 INTERACTING FACTOR 3"/>
    <property type="match status" value="1"/>
</dbReference>
<dbReference type="Pfam" id="PF01784">
    <property type="entry name" value="DUF34_NIF3"/>
    <property type="match status" value="1"/>
</dbReference>
<feature type="binding site" evidence="5">
    <location>
        <position position="67"/>
    </location>
    <ligand>
        <name>a divalent metal cation</name>
        <dbReference type="ChEBI" id="CHEBI:60240"/>
        <label>1</label>
    </ligand>
</feature>
<comment type="caution">
    <text evidence="6">The sequence shown here is derived from an EMBL/GenBank/DDBJ whole genome shotgun (WGS) entry which is preliminary data.</text>
</comment>
<feature type="binding site" evidence="5">
    <location>
        <position position="66"/>
    </location>
    <ligand>
        <name>a divalent metal cation</name>
        <dbReference type="ChEBI" id="CHEBI:60240"/>
        <label>1</label>
    </ligand>
</feature>
<feature type="binding site" evidence="5">
    <location>
        <position position="105"/>
    </location>
    <ligand>
        <name>a divalent metal cation</name>
        <dbReference type="ChEBI" id="CHEBI:60240"/>
        <label>1</label>
    </ligand>
</feature>
<accession>A0A1D2YVJ5</accession>
<dbReference type="EMBL" id="MIJF01000014">
    <property type="protein sequence ID" value="OEF99739.1"/>
    <property type="molecule type" value="Genomic_DNA"/>
</dbReference>
<dbReference type="InterPro" id="IPR002678">
    <property type="entry name" value="DUF34/NIF3"/>
</dbReference>
<keyword evidence="7" id="KW-1185">Reference proteome</keyword>
<organism evidence="6 7">
    <name type="scientific">Vulcanibacillus modesticaldus</name>
    <dbReference type="NCBI Taxonomy" id="337097"/>
    <lineage>
        <taxon>Bacteria</taxon>
        <taxon>Bacillati</taxon>
        <taxon>Bacillota</taxon>
        <taxon>Bacilli</taxon>
        <taxon>Bacillales</taxon>
        <taxon>Bacillaceae</taxon>
        <taxon>Vulcanibacillus</taxon>
    </lineage>
</organism>
<proteinExistence type="inferred from homology"/>
<evidence type="ECO:0000256" key="1">
    <source>
        <dbReference type="ARBA" id="ARBA00006964"/>
    </source>
</evidence>
<protein>
    <recommendedName>
        <fullName evidence="2 4">GTP cyclohydrolase 1 type 2 homolog</fullName>
    </recommendedName>
</protein>
<keyword evidence="3 4" id="KW-0479">Metal-binding</keyword>
<evidence type="ECO:0000313" key="6">
    <source>
        <dbReference type="EMBL" id="OEF99739.1"/>
    </source>
</evidence>
<dbReference type="Gene3D" id="3.30.70.120">
    <property type="match status" value="1"/>
</dbReference>
<dbReference type="GO" id="GO:0046872">
    <property type="term" value="F:metal ion binding"/>
    <property type="evidence" value="ECO:0007669"/>
    <property type="project" value="UniProtKB-UniRule"/>
</dbReference>
<dbReference type="NCBIfam" id="TIGR00486">
    <property type="entry name" value="YbgI_SA1388"/>
    <property type="match status" value="1"/>
</dbReference>
<gene>
    <name evidence="6" type="ORF">BHF71_07545</name>
</gene>
<dbReference type="SUPFAM" id="SSF102705">
    <property type="entry name" value="NIF3 (NGG1p interacting factor 3)-like"/>
    <property type="match status" value="1"/>
</dbReference>
<dbReference type="InterPro" id="IPR015867">
    <property type="entry name" value="N-reg_PII/ATP_PRibTrfase_C"/>
</dbReference>